<dbReference type="Proteomes" id="UP000325315">
    <property type="component" value="Unassembled WGS sequence"/>
</dbReference>
<dbReference type="EMBL" id="SMMG02000004">
    <property type="protein sequence ID" value="KAA3477040.1"/>
    <property type="molecule type" value="Genomic_DNA"/>
</dbReference>
<keyword evidence="3" id="KW-1185">Reference proteome</keyword>
<dbReference type="InterPro" id="IPR054722">
    <property type="entry name" value="PolX-like_BBD"/>
</dbReference>
<name>A0A5B6W5R2_9ROSI</name>
<dbReference type="AlphaFoldDB" id="A0A5B6W5R2"/>
<sequence>MKTKKATTPKCFHVVFTVKRQITHKKGAGGDDEQMFVASCFTTSSSTESWLIYSSCTKHMSYDHELFKELHQTVVSRVRIGNRAYIVVEGKRTIGIESHTCLKFISDVLYVLEINQNLLSVAQLFEKKI</sequence>
<evidence type="ECO:0000313" key="3">
    <source>
        <dbReference type="Proteomes" id="UP000325315"/>
    </source>
</evidence>
<gene>
    <name evidence="2" type="ORF">EPI10_010959</name>
</gene>
<accession>A0A5B6W5R2</accession>
<evidence type="ECO:0000313" key="2">
    <source>
        <dbReference type="EMBL" id="KAA3477040.1"/>
    </source>
</evidence>
<comment type="caution">
    <text evidence="2">The sequence shown here is derived from an EMBL/GenBank/DDBJ whole genome shotgun (WGS) entry which is preliminary data.</text>
</comment>
<dbReference type="OrthoDB" id="2015125at2759"/>
<feature type="domain" description="Retrovirus-related Pol polyprotein from transposon TNT 1-94-like beta-barrel" evidence="1">
    <location>
        <begin position="50"/>
        <end position="128"/>
    </location>
</feature>
<dbReference type="Pfam" id="PF22936">
    <property type="entry name" value="Pol_BBD"/>
    <property type="match status" value="1"/>
</dbReference>
<proteinExistence type="predicted"/>
<evidence type="ECO:0000259" key="1">
    <source>
        <dbReference type="Pfam" id="PF22936"/>
    </source>
</evidence>
<organism evidence="2 3">
    <name type="scientific">Gossypium australe</name>
    <dbReference type="NCBI Taxonomy" id="47621"/>
    <lineage>
        <taxon>Eukaryota</taxon>
        <taxon>Viridiplantae</taxon>
        <taxon>Streptophyta</taxon>
        <taxon>Embryophyta</taxon>
        <taxon>Tracheophyta</taxon>
        <taxon>Spermatophyta</taxon>
        <taxon>Magnoliopsida</taxon>
        <taxon>eudicotyledons</taxon>
        <taxon>Gunneridae</taxon>
        <taxon>Pentapetalae</taxon>
        <taxon>rosids</taxon>
        <taxon>malvids</taxon>
        <taxon>Malvales</taxon>
        <taxon>Malvaceae</taxon>
        <taxon>Malvoideae</taxon>
        <taxon>Gossypium</taxon>
    </lineage>
</organism>
<reference evidence="3" key="1">
    <citation type="journal article" date="2019" name="Plant Biotechnol. J.">
        <title>Genome sequencing of the Australian wild diploid species Gossypium australe highlights disease resistance and delayed gland morphogenesis.</title>
        <authorList>
            <person name="Cai Y."/>
            <person name="Cai X."/>
            <person name="Wang Q."/>
            <person name="Wang P."/>
            <person name="Zhang Y."/>
            <person name="Cai C."/>
            <person name="Xu Y."/>
            <person name="Wang K."/>
            <person name="Zhou Z."/>
            <person name="Wang C."/>
            <person name="Geng S."/>
            <person name="Li B."/>
            <person name="Dong Q."/>
            <person name="Hou Y."/>
            <person name="Wang H."/>
            <person name="Ai P."/>
            <person name="Liu Z."/>
            <person name="Yi F."/>
            <person name="Sun M."/>
            <person name="An G."/>
            <person name="Cheng J."/>
            <person name="Zhang Y."/>
            <person name="Shi Q."/>
            <person name="Xie Y."/>
            <person name="Shi X."/>
            <person name="Chang Y."/>
            <person name="Huang F."/>
            <person name="Chen Y."/>
            <person name="Hong S."/>
            <person name="Mi L."/>
            <person name="Sun Q."/>
            <person name="Zhang L."/>
            <person name="Zhou B."/>
            <person name="Peng R."/>
            <person name="Zhang X."/>
            <person name="Liu F."/>
        </authorList>
    </citation>
    <scope>NUCLEOTIDE SEQUENCE [LARGE SCALE GENOMIC DNA]</scope>
    <source>
        <strain evidence="3">cv. PA1801</strain>
    </source>
</reference>
<protein>
    <submittedName>
        <fullName evidence="2">Retrovirus-related Pol polyprotein from transposon TNT 1-94</fullName>
    </submittedName>
</protein>